<dbReference type="EC" id="5.1.3.13" evidence="3 7"/>
<dbReference type="GO" id="GO:0005829">
    <property type="term" value="C:cytosol"/>
    <property type="evidence" value="ECO:0007669"/>
    <property type="project" value="TreeGrafter"/>
</dbReference>
<dbReference type="KEGG" id="spsr:EGC80_10755"/>
<evidence type="ECO:0000256" key="5">
    <source>
        <dbReference type="PIRSR" id="PIRSR600888-1"/>
    </source>
</evidence>
<dbReference type="GO" id="GO:0008830">
    <property type="term" value="F:dTDP-4-dehydrorhamnose 3,5-epimerase activity"/>
    <property type="evidence" value="ECO:0007669"/>
    <property type="project" value="UniProtKB-UniRule"/>
</dbReference>
<dbReference type="InterPro" id="IPR000888">
    <property type="entry name" value="RmlC-like"/>
</dbReference>
<reference evidence="8 10" key="1">
    <citation type="submission" date="2018-11" db="EMBL/GenBank/DDBJ databases">
        <title>Shewanella sp. M2.</title>
        <authorList>
            <person name="Hwang Y.J."/>
            <person name="Hwang C.Y."/>
        </authorList>
    </citation>
    <scope>NUCLEOTIDE SEQUENCE [LARGE SCALE GENOMIC DNA]</scope>
    <source>
        <strain evidence="8 10">M2</strain>
    </source>
</reference>
<dbReference type="Proteomes" id="UP000273778">
    <property type="component" value="Chromosome"/>
</dbReference>
<evidence type="ECO:0000313" key="10">
    <source>
        <dbReference type="Proteomes" id="UP000273778"/>
    </source>
</evidence>
<name>A0A3N4E7V6_9GAMM</name>
<evidence type="ECO:0000256" key="2">
    <source>
        <dbReference type="ARBA" id="ARBA00001997"/>
    </source>
</evidence>
<dbReference type="Pfam" id="PF00908">
    <property type="entry name" value="dTDP_sugar_isom"/>
    <property type="match status" value="1"/>
</dbReference>
<dbReference type="Proteomes" id="UP000278855">
    <property type="component" value="Unassembled WGS sequence"/>
</dbReference>
<reference evidence="11" key="2">
    <citation type="submission" date="2018-11" db="EMBL/GenBank/DDBJ databases">
        <title>Shewanella sp. R106.</title>
        <authorList>
            <person name="Hwang Y.J."/>
            <person name="Hwang C.Y."/>
        </authorList>
    </citation>
    <scope>NUCLEOTIDE SEQUENCE [LARGE SCALE GENOMIC DNA]</scope>
    <source>
        <strain evidence="11">R106</strain>
    </source>
</reference>
<sequence>MNIIKTKIKDLLIIEPKVFGDDRGFFYETFQAERYKAAGIDADFVQDNRSRSSQGVLRGLHFQKMKPQGKLVTVTDGEVFDVAVDLRPGSETFGQHEAIILTGQNKLQFYVPPGFAHGFCVLSDTADFQYKCTDYYDPTDESGLLWSDPVLAIDWPTIEPILSEKDMLQPTLSSIRTKLINGWNC</sequence>
<comment type="catalytic activity">
    <reaction evidence="1 7">
        <text>dTDP-4-dehydro-6-deoxy-alpha-D-glucose = dTDP-4-dehydro-beta-L-rhamnose</text>
        <dbReference type="Rhea" id="RHEA:16969"/>
        <dbReference type="ChEBI" id="CHEBI:57649"/>
        <dbReference type="ChEBI" id="CHEBI:62830"/>
        <dbReference type="EC" id="5.1.3.13"/>
    </reaction>
</comment>
<comment type="similarity">
    <text evidence="7">Belongs to the dTDP-4-dehydrorhamnose 3,5-epimerase family.</text>
</comment>
<evidence type="ECO:0000313" key="11">
    <source>
        <dbReference type="Proteomes" id="UP000278855"/>
    </source>
</evidence>
<evidence type="ECO:0000256" key="6">
    <source>
        <dbReference type="PIRSR" id="PIRSR600888-3"/>
    </source>
</evidence>
<dbReference type="AlphaFoldDB" id="A0A3N4E7V6"/>
<feature type="site" description="Participates in a stacking interaction with the thymidine ring of dTDP-4-oxo-6-deoxyglucose" evidence="6">
    <location>
        <position position="136"/>
    </location>
</feature>
<organism evidence="9 11">
    <name type="scientific">Shewanella psychromarinicola</name>
    <dbReference type="NCBI Taxonomy" id="2487742"/>
    <lineage>
        <taxon>Bacteria</taxon>
        <taxon>Pseudomonadati</taxon>
        <taxon>Pseudomonadota</taxon>
        <taxon>Gammaproteobacteria</taxon>
        <taxon>Alteromonadales</taxon>
        <taxon>Shewanellaceae</taxon>
        <taxon>Shewanella</taxon>
    </lineage>
</organism>
<reference evidence="9" key="3">
    <citation type="submission" date="2018-11" db="EMBL/GenBank/DDBJ databases">
        <authorList>
            <person name="Hwang Y.J."/>
            <person name="Hwang C.Y."/>
        </authorList>
    </citation>
    <scope>NUCLEOTIDE SEQUENCE</scope>
    <source>
        <strain evidence="9">R106</strain>
    </source>
</reference>
<dbReference type="InterPro" id="IPR014710">
    <property type="entry name" value="RmlC-like_jellyroll"/>
</dbReference>
<dbReference type="EMBL" id="RKKB01000002">
    <property type="protein sequence ID" value="RPA32842.1"/>
    <property type="molecule type" value="Genomic_DNA"/>
</dbReference>
<evidence type="ECO:0000256" key="7">
    <source>
        <dbReference type="RuleBase" id="RU364069"/>
    </source>
</evidence>
<protein>
    <recommendedName>
        <fullName evidence="4 7">dTDP-4-dehydrorhamnose 3,5-epimerase</fullName>
        <ecNumber evidence="3 7">5.1.3.13</ecNumber>
    </recommendedName>
    <alternativeName>
        <fullName evidence="7">Thymidine diphospho-4-keto-rhamnose 3,5-epimerase</fullName>
    </alternativeName>
</protein>
<dbReference type="GO" id="GO:0019305">
    <property type="term" value="P:dTDP-rhamnose biosynthetic process"/>
    <property type="evidence" value="ECO:0007669"/>
    <property type="project" value="UniProtKB-UniRule"/>
</dbReference>
<dbReference type="SUPFAM" id="SSF51182">
    <property type="entry name" value="RmlC-like cupins"/>
    <property type="match status" value="1"/>
</dbReference>
<keyword evidence="7 9" id="KW-0413">Isomerase</keyword>
<feature type="active site" description="Proton acceptor" evidence="5">
    <location>
        <position position="61"/>
    </location>
</feature>
<dbReference type="InterPro" id="IPR011051">
    <property type="entry name" value="RmlC_Cupin_sf"/>
</dbReference>
<dbReference type="PANTHER" id="PTHR21047:SF2">
    <property type="entry name" value="THYMIDINE DIPHOSPHO-4-KETO-RHAMNOSE 3,5-EPIMERASE"/>
    <property type="match status" value="1"/>
</dbReference>
<dbReference type="RefSeq" id="WP_124012175.1">
    <property type="nucleotide sequence ID" value="NZ_CP034073.1"/>
</dbReference>
<dbReference type="NCBIfam" id="TIGR01221">
    <property type="entry name" value="rmlC"/>
    <property type="match status" value="1"/>
</dbReference>
<evidence type="ECO:0000313" key="8">
    <source>
        <dbReference type="EMBL" id="AZG35353.1"/>
    </source>
</evidence>
<dbReference type="PANTHER" id="PTHR21047">
    <property type="entry name" value="DTDP-6-DEOXY-D-GLUCOSE-3,5 EPIMERASE"/>
    <property type="match status" value="1"/>
</dbReference>
<keyword evidence="10" id="KW-1185">Reference proteome</keyword>
<dbReference type="CDD" id="cd00438">
    <property type="entry name" value="cupin_RmlC"/>
    <property type="match status" value="1"/>
</dbReference>
<comment type="pathway">
    <text evidence="7">Carbohydrate biosynthesis; dTDP-L-rhamnose biosynthesis.</text>
</comment>
<dbReference type="UniPathway" id="UPA00124"/>
<evidence type="ECO:0000313" key="9">
    <source>
        <dbReference type="EMBL" id="RPA32842.1"/>
    </source>
</evidence>
<dbReference type="Gene3D" id="2.60.120.10">
    <property type="entry name" value="Jelly Rolls"/>
    <property type="match status" value="1"/>
</dbReference>
<feature type="active site" description="Proton donor" evidence="5">
    <location>
        <position position="130"/>
    </location>
</feature>
<evidence type="ECO:0000256" key="3">
    <source>
        <dbReference type="ARBA" id="ARBA00012098"/>
    </source>
</evidence>
<evidence type="ECO:0000256" key="1">
    <source>
        <dbReference type="ARBA" id="ARBA00001298"/>
    </source>
</evidence>
<dbReference type="OrthoDB" id="9800680at2"/>
<comment type="subunit">
    <text evidence="7">Homodimer.</text>
</comment>
<dbReference type="GO" id="GO:0000271">
    <property type="term" value="P:polysaccharide biosynthetic process"/>
    <property type="evidence" value="ECO:0007669"/>
    <property type="project" value="TreeGrafter"/>
</dbReference>
<accession>A0A3N4E7V6</accession>
<gene>
    <name evidence="9" type="primary">rfbC</name>
    <name evidence="9" type="ORF">EGC77_05565</name>
    <name evidence="8" type="ORF">EGC80_10755</name>
</gene>
<dbReference type="EMBL" id="CP034073">
    <property type="protein sequence ID" value="AZG35353.1"/>
    <property type="molecule type" value="Genomic_DNA"/>
</dbReference>
<comment type="function">
    <text evidence="2 7">Catalyzes the epimerization of the C3' and C5'positions of dTDP-6-deoxy-D-xylo-4-hexulose, forming dTDP-6-deoxy-L-lyxo-4-hexulose.</text>
</comment>
<proteinExistence type="inferred from homology"/>
<evidence type="ECO:0000256" key="4">
    <source>
        <dbReference type="ARBA" id="ARBA00019595"/>
    </source>
</evidence>